<name>A0AA39P386_9AGAR</name>
<keyword evidence="3" id="KW-1185">Reference proteome</keyword>
<dbReference type="EMBL" id="JAUEPR010000019">
    <property type="protein sequence ID" value="KAK0476731.1"/>
    <property type="molecule type" value="Genomic_DNA"/>
</dbReference>
<feature type="compositionally biased region" description="Basic and acidic residues" evidence="1">
    <location>
        <begin position="68"/>
        <end position="85"/>
    </location>
</feature>
<accession>A0AA39P386</accession>
<protein>
    <submittedName>
        <fullName evidence="2">Uncharacterized protein</fullName>
    </submittedName>
</protein>
<organism evidence="2 3">
    <name type="scientific">Armillaria novae-zelandiae</name>
    <dbReference type="NCBI Taxonomy" id="153914"/>
    <lineage>
        <taxon>Eukaryota</taxon>
        <taxon>Fungi</taxon>
        <taxon>Dikarya</taxon>
        <taxon>Basidiomycota</taxon>
        <taxon>Agaricomycotina</taxon>
        <taxon>Agaricomycetes</taxon>
        <taxon>Agaricomycetidae</taxon>
        <taxon>Agaricales</taxon>
        <taxon>Marasmiineae</taxon>
        <taxon>Physalacriaceae</taxon>
        <taxon>Armillaria</taxon>
    </lineage>
</organism>
<gene>
    <name evidence="2" type="ORF">IW261DRAFT_1566806</name>
</gene>
<reference evidence="2" key="1">
    <citation type="submission" date="2023-06" db="EMBL/GenBank/DDBJ databases">
        <authorList>
            <consortium name="Lawrence Berkeley National Laboratory"/>
            <person name="Ahrendt S."/>
            <person name="Sahu N."/>
            <person name="Indic B."/>
            <person name="Wong-Bajracharya J."/>
            <person name="Merenyi Z."/>
            <person name="Ke H.-M."/>
            <person name="Monk M."/>
            <person name="Kocsube S."/>
            <person name="Drula E."/>
            <person name="Lipzen A."/>
            <person name="Balint B."/>
            <person name="Henrissat B."/>
            <person name="Andreopoulos B."/>
            <person name="Martin F.M."/>
            <person name="Harder C.B."/>
            <person name="Rigling D."/>
            <person name="Ford K.L."/>
            <person name="Foster G.D."/>
            <person name="Pangilinan J."/>
            <person name="Papanicolaou A."/>
            <person name="Barry K."/>
            <person name="LaButti K."/>
            <person name="Viragh M."/>
            <person name="Koriabine M."/>
            <person name="Yan M."/>
            <person name="Riley R."/>
            <person name="Champramary S."/>
            <person name="Plett K.L."/>
            <person name="Tsai I.J."/>
            <person name="Slot J."/>
            <person name="Sipos G."/>
            <person name="Plett J."/>
            <person name="Nagy L.G."/>
            <person name="Grigoriev I.V."/>
        </authorList>
    </citation>
    <scope>NUCLEOTIDE SEQUENCE</scope>
    <source>
        <strain evidence="2">ICMP 16352</strain>
    </source>
</reference>
<dbReference type="Proteomes" id="UP001175227">
    <property type="component" value="Unassembled WGS sequence"/>
</dbReference>
<proteinExistence type="predicted"/>
<sequence length="100" mass="10977">MSSDTAGRRHGRFFGGARRSSNEHGNNPTILAARQKVKDASNAERDADLALSQARNSVKEAREHVKNLEREAREGTKRAKVKQAESEVVSKTARALGRHG</sequence>
<evidence type="ECO:0000256" key="1">
    <source>
        <dbReference type="SAM" id="MobiDB-lite"/>
    </source>
</evidence>
<feature type="region of interest" description="Disordered" evidence="1">
    <location>
        <begin position="1"/>
        <end position="29"/>
    </location>
</feature>
<dbReference type="AlphaFoldDB" id="A0AA39P386"/>
<evidence type="ECO:0000313" key="3">
    <source>
        <dbReference type="Proteomes" id="UP001175227"/>
    </source>
</evidence>
<evidence type="ECO:0000313" key="2">
    <source>
        <dbReference type="EMBL" id="KAK0476731.1"/>
    </source>
</evidence>
<feature type="region of interest" description="Disordered" evidence="1">
    <location>
        <begin position="68"/>
        <end position="100"/>
    </location>
</feature>
<comment type="caution">
    <text evidence="2">The sequence shown here is derived from an EMBL/GenBank/DDBJ whole genome shotgun (WGS) entry which is preliminary data.</text>
</comment>